<feature type="domain" description="Ig-like" evidence="4">
    <location>
        <begin position="24"/>
        <end position="103"/>
    </location>
</feature>
<dbReference type="Proteomes" id="UP000261380">
    <property type="component" value="Unplaced"/>
</dbReference>
<keyword evidence="3" id="KW-0472">Membrane</keyword>
<dbReference type="InterPro" id="IPR036179">
    <property type="entry name" value="Ig-like_dom_sf"/>
</dbReference>
<dbReference type="GO" id="GO:0006955">
    <property type="term" value="P:immune response"/>
    <property type="evidence" value="ECO:0007669"/>
    <property type="project" value="TreeGrafter"/>
</dbReference>
<evidence type="ECO:0000259" key="4">
    <source>
        <dbReference type="PROSITE" id="PS50835"/>
    </source>
</evidence>
<reference evidence="5" key="2">
    <citation type="submission" date="2025-09" db="UniProtKB">
        <authorList>
            <consortium name="Ensembl"/>
        </authorList>
    </citation>
    <scope>IDENTIFICATION</scope>
</reference>
<dbReference type="GO" id="GO:0009897">
    <property type="term" value="C:external side of plasma membrane"/>
    <property type="evidence" value="ECO:0007669"/>
    <property type="project" value="TreeGrafter"/>
</dbReference>
<feature type="domain" description="Ig-like" evidence="4">
    <location>
        <begin position="183"/>
        <end position="302"/>
    </location>
</feature>
<dbReference type="PROSITE" id="PS50835">
    <property type="entry name" value="IG_LIKE"/>
    <property type="match status" value="2"/>
</dbReference>
<evidence type="ECO:0000256" key="1">
    <source>
        <dbReference type="ARBA" id="ARBA00022729"/>
    </source>
</evidence>
<dbReference type="Ensembl" id="ENSXCOT00000011207.1">
    <property type="protein sequence ID" value="ENSXCOP00000011080.1"/>
    <property type="gene ID" value="ENSXCOG00000008371.1"/>
</dbReference>
<accession>A0A3B5LKA2</accession>
<dbReference type="SMART" id="SM00408">
    <property type="entry name" value="IGc2"/>
    <property type="match status" value="1"/>
</dbReference>
<dbReference type="AlphaFoldDB" id="A0A3B5LKA2"/>
<dbReference type="Gene3D" id="2.60.40.10">
    <property type="entry name" value="Immunoglobulins"/>
    <property type="match status" value="3"/>
</dbReference>
<feature type="transmembrane region" description="Helical" evidence="3">
    <location>
        <begin position="309"/>
        <end position="331"/>
    </location>
</feature>
<dbReference type="InterPro" id="IPR007110">
    <property type="entry name" value="Ig-like_dom"/>
</dbReference>
<dbReference type="InterPro" id="IPR003599">
    <property type="entry name" value="Ig_sub"/>
</dbReference>
<evidence type="ECO:0000256" key="2">
    <source>
        <dbReference type="ARBA" id="ARBA00023157"/>
    </source>
</evidence>
<dbReference type="GO" id="GO:0007166">
    <property type="term" value="P:cell surface receptor signaling pathway"/>
    <property type="evidence" value="ECO:0007669"/>
    <property type="project" value="TreeGrafter"/>
</dbReference>
<dbReference type="InterPro" id="IPR050488">
    <property type="entry name" value="Ig_Fc_receptor"/>
</dbReference>
<dbReference type="PANTHER" id="PTHR11481">
    <property type="entry name" value="IMMUNOGLOBULIN FC RECEPTOR"/>
    <property type="match status" value="1"/>
</dbReference>
<sequence>MARGGHQLTEWSDAVTLTVRPPKPQPVLSVSPSWPNPGASVTLSCEDLKLQSAGWRFFWYKAVPDPSSRYYRFELMPGSTNGTEQNSFIINGPTHTAGFVCRAGRGEPKFYSDYSKLKFVWSADSHPAASLSVSPDRVQHLINQSVTMNCGGNDSEWRMTMFTELIGPTYFQCSYWGTMNGSSCTINRLEDHSGVYWCESGSGEFSNAVNITVQDDDHDGVILVSPVHPVTEGDPVTLNCRDKKQNLLSNVFFYHNNKLINNDSREELNISAVSKSDEGFYKCQHSGKESPRSWMSVRVTVSSPVSSSFPVMLIVGLVVGFILGFLLLLMLCCKQSKGEYAATSMLQFQMF</sequence>
<name>A0A3B5LKA2_9TELE</name>
<keyword evidence="1" id="KW-0732">Signal</keyword>
<proteinExistence type="predicted"/>
<dbReference type="InterPro" id="IPR013783">
    <property type="entry name" value="Ig-like_fold"/>
</dbReference>
<organism evidence="5 6">
    <name type="scientific">Xiphophorus couchianus</name>
    <name type="common">Monterrey platyfish</name>
    <dbReference type="NCBI Taxonomy" id="32473"/>
    <lineage>
        <taxon>Eukaryota</taxon>
        <taxon>Metazoa</taxon>
        <taxon>Chordata</taxon>
        <taxon>Craniata</taxon>
        <taxon>Vertebrata</taxon>
        <taxon>Euteleostomi</taxon>
        <taxon>Actinopterygii</taxon>
        <taxon>Neopterygii</taxon>
        <taxon>Teleostei</taxon>
        <taxon>Neoteleostei</taxon>
        <taxon>Acanthomorphata</taxon>
        <taxon>Ovalentaria</taxon>
        <taxon>Atherinomorphae</taxon>
        <taxon>Cyprinodontiformes</taxon>
        <taxon>Poeciliidae</taxon>
        <taxon>Poeciliinae</taxon>
        <taxon>Xiphophorus</taxon>
    </lineage>
</organism>
<evidence type="ECO:0000313" key="5">
    <source>
        <dbReference type="Ensembl" id="ENSXCOP00000011080.1"/>
    </source>
</evidence>
<evidence type="ECO:0000256" key="3">
    <source>
        <dbReference type="SAM" id="Phobius"/>
    </source>
</evidence>
<evidence type="ECO:0000313" key="6">
    <source>
        <dbReference type="Proteomes" id="UP000261380"/>
    </source>
</evidence>
<keyword evidence="3" id="KW-1133">Transmembrane helix</keyword>
<dbReference type="GeneTree" id="ENSGT00940000163711"/>
<reference evidence="5" key="1">
    <citation type="submission" date="2025-08" db="UniProtKB">
        <authorList>
            <consortium name="Ensembl"/>
        </authorList>
    </citation>
    <scope>IDENTIFICATION</scope>
</reference>
<protein>
    <recommendedName>
        <fullName evidence="4">Ig-like domain-containing protein</fullName>
    </recommendedName>
</protein>
<dbReference type="SMART" id="SM00409">
    <property type="entry name" value="IG"/>
    <property type="match status" value="3"/>
</dbReference>
<dbReference type="SUPFAM" id="SSF48726">
    <property type="entry name" value="Immunoglobulin"/>
    <property type="match status" value="3"/>
</dbReference>
<keyword evidence="3" id="KW-0812">Transmembrane</keyword>
<dbReference type="GO" id="GO:0004888">
    <property type="term" value="F:transmembrane signaling receptor activity"/>
    <property type="evidence" value="ECO:0007669"/>
    <property type="project" value="TreeGrafter"/>
</dbReference>
<dbReference type="Pfam" id="PF13895">
    <property type="entry name" value="Ig_2"/>
    <property type="match status" value="1"/>
</dbReference>
<dbReference type="PANTHER" id="PTHR11481:SF64">
    <property type="entry name" value="FC RECEPTOR-LIKE PROTEIN 4"/>
    <property type="match status" value="1"/>
</dbReference>
<keyword evidence="6" id="KW-1185">Reference proteome</keyword>
<dbReference type="InterPro" id="IPR003598">
    <property type="entry name" value="Ig_sub2"/>
</dbReference>
<keyword evidence="2" id="KW-1015">Disulfide bond</keyword>